<keyword evidence="19" id="KW-1185">Reference proteome</keyword>
<keyword evidence="8" id="KW-0677">Repeat</keyword>
<evidence type="ECO:0000256" key="15">
    <source>
        <dbReference type="ARBA" id="ARBA00048816"/>
    </source>
</evidence>
<dbReference type="OrthoDB" id="9804197at2"/>
<dbReference type="PROSITE" id="PS00866">
    <property type="entry name" value="CPSASE_1"/>
    <property type="match status" value="2"/>
</dbReference>
<protein>
    <submittedName>
        <fullName evidence="18">Carbamoyl phosphate synthase large subunit</fullName>
    </submittedName>
</protein>
<gene>
    <name evidence="18" type="ORF">AUC31_10010</name>
</gene>
<proteinExistence type="inferred from homology"/>
<dbReference type="Gene3D" id="1.10.1030.10">
    <property type="entry name" value="Carbamoyl-phosphate synthetase, large subunit oligomerisation domain"/>
    <property type="match status" value="1"/>
</dbReference>
<accession>A0A0U2YLN0</accession>
<evidence type="ECO:0000256" key="12">
    <source>
        <dbReference type="ARBA" id="ARBA00022975"/>
    </source>
</evidence>
<evidence type="ECO:0000256" key="10">
    <source>
        <dbReference type="ARBA" id="ARBA00022840"/>
    </source>
</evidence>
<dbReference type="NCBIfam" id="NF009455">
    <property type="entry name" value="PRK12815.1"/>
    <property type="match status" value="1"/>
</dbReference>
<evidence type="ECO:0000256" key="16">
    <source>
        <dbReference type="PROSITE-ProRule" id="PRU00409"/>
    </source>
</evidence>
<dbReference type="Pfam" id="PF02786">
    <property type="entry name" value="CPSase_L_D2"/>
    <property type="match status" value="2"/>
</dbReference>
<dbReference type="SMART" id="SM01209">
    <property type="entry name" value="GARS_A"/>
    <property type="match status" value="1"/>
</dbReference>
<dbReference type="FunFam" id="3.40.50.20:FF:000001">
    <property type="entry name" value="Carbamoyl-phosphate synthase large chain"/>
    <property type="match status" value="2"/>
</dbReference>
<evidence type="ECO:0000256" key="7">
    <source>
        <dbReference type="ARBA" id="ARBA00022723"/>
    </source>
</evidence>
<dbReference type="NCBIfam" id="NF003671">
    <property type="entry name" value="PRK05294.1"/>
    <property type="match status" value="1"/>
</dbReference>
<evidence type="ECO:0000313" key="19">
    <source>
        <dbReference type="Proteomes" id="UP000067683"/>
    </source>
</evidence>
<dbReference type="RefSeq" id="WP_058382218.1">
    <property type="nucleotide sequence ID" value="NZ_CP013659.2"/>
</dbReference>
<dbReference type="PRINTS" id="PR00098">
    <property type="entry name" value="CPSASE"/>
</dbReference>
<dbReference type="PANTHER" id="PTHR11405:SF53">
    <property type="entry name" value="CARBAMOYL-PHOSPHATE SYNTHASE [AMMONIA], MITOCHONDRIAL"/>
    <property type="match status" value="1"/>
</dbReference>
<dbReference type="SUPFAM" id="SSF48108">
    <property type="entry name" value="Carbamoyl phosphate synthetase, large subunit connection domain"/>
    <property type="match status" value="1"/>
</dbReference>
<dbReference type="Pfam" id="PF25596">
    <property type="entry name" value="CPSase_L_D1"/>
    <property type="match status" value="2"/>
</dbReference>
<dbReference type="GO" id="GO:0006221">
    <property type="term" value="P:pyrimidine nucleotide biosynthetic process"/>
    <property type="evidence" value="ECO:0007669"/>
    <property type="project" value="UniProtKB-KW"/>
</dbReference>
<feature type="domain" description="ATP-grasp" evidence="17">
    <location>
        <begin position="675"/>
        <end position="862"/>
    </location>
</feature>
<comment type="similarity">
    <text evidence="3">Belongs to the CarB family.</text>
</comment>
<dbReference type="FunFam" id="1.10.1030.10:FF:000002">
    <property type="entry name" value="Carbamoyl-phosphate synthase large chain"/>
    <property type="match status" value="1"/>
</dbReference>
<evidence type="ECO:0000256" key="14">
    <source>
        <dbReference type="ARBA" id="ARBA00047359"/>
    </source>
</evidence>
<keyword evidence="9 16" id="KW-0547">Nucleotide-binding</keyword>
<dbReference type="FunFam" id="3.30.470.20:FF:000026">
    <property type="entry name" value="Carbamoyl-phosphate synthase large chain"/>
    <property type="match status" value="1"/>
</dbReference>
<dbReference type="InterPro" id="IPR005483">
    <property type="entry name" value="CPSase_dom"/>
</dbReference>
<dbReference type="GO" id="GO:0004087">
    <property type="term" value="F:carbamoyl-phosphate synthase (ammonia) activity"/>
    <property type="evidence" value="ECO:0007669"/>
    <property type="project" value="UniProtKB-EC"/>
</dbReference>
<dbReference type="SMART" id="SM01096">
    <property type="entry name" value="CPSase_L_D3"/>
    <property type="match status" value="1"/>
</dbReference>
<evidence type="ECO:0000256" key="8">
    <source>
        <dbReference type="ARBA" id="ARBA00022737"/>
    </source>
</evidence>
<keyword evidence="12" id="KW-0665">Pyrimidine biosynthesis</keyword>
<dbReference type="PANTHER" id="PTHR11405">
    <property type="entry name" value="CARBAMOYLTRANSFERASE FAMILY MEMBER"/>
    <property type="match status" value="1"/>
</dbReference>
<dbReference type="InterPro" id="IPR036897">
    <property type="entry name" value="CarbamoylP_synth_lsu_oligo_sf"/>
</dbReference>
<evidence type="ECO:0000256" key="5">
    <source>
        <dbReference type="ARBA" id="ARBA00022598"/>
    </source>
</evidence>
<keyword evidence="11" id="KW-0460">Magnesium</keyword>
<evidence type="ECO:0000256" key="1">
    <source>
        <dbReference type="ARBA" id="ARBA00001936"/>
    </source>
</evidence>
<evidence type="ECO:0000259" key="17">
    <source>
        <dbReference type="PROSITE" id="PS50975"/>
    </source>
</evidence>
<evidence type="ECO:0000256" key="13">
    <source>
        <dbReference type="ARBA" id="ARBA00023211"/>
    </source>
</evidence>
<dbReference type="SUPFAM" id="SSF52440">
    <property type="entry name" value="PreATP-grasp domain"/>
    <property type="match status" value="2"/>
</dbReference>
<dbReference type="PROSITE" id="PS50975">
    <property type="entry name" value="ATP_GRASP"/>
    <property type="match status" value="2"/>
</dbReference>
<dbReference type="STRING" id="200991.AUC31_10010"/>
<dbReference type="SUPFAM" id="SSF56059">
    <property type="entry name" value="Glutathione synthetase ATP-binding domain-like"/>
    <property type="match status" value="2"/>
</dbReference>
<evidence type="ECO:0000256" key="4">
    <source>
        <dbReference type="ARBA" id="ARBA00022571"/>
    </source>
</evidence>
<dbReference type="PROSITE" id="PS00867">
    <property type="entry name" value="CPSASE_2"/>
    <property type="match status" value="2"/>
</dbReference>
<keyword evidence="10 16" id="KW-0067">ATP-binding</keyword>
<dbReference type="Proteomes" id="UP000067683">
    <property type="component" value="Chromosome"/>
</dbReference>
<dbReference type="FunFam" id="3.30.470.20:FF:000001">
    <property type="entry name" value="Carbamoyl-phosphate synthase large chain"/>
    <property type="match status" value="1"/>
</dbReference>
<dbReference type="EMBL" id="CP013659">
    <property type="protein sequence ID" value="ALS75514.1"/>
    <property type="molecule type" value="Genomic_DNA"/>
</dbReference>
<dbReference type="KEGG" id="prt:AUC31_10010"/>
<dbReference type="InterPro" id="IPR016185">
    <property type="entry name" value="PreATP-grasp_dom_sf"/>
</dbReference>
<dbReference type="InterPro" id="IPR006275">
    <property type="entry name" value="CPSase_lsu"/>
</dbReference>
<comment type="catalytic activity">
    <reaction evidence="14">
        <text>hydrogencarbonate + NH4(+) + 2 ATP = carbamoyl phosphate + 2 ADP + phosphate + 2 H(+)</text>
        <dbReference type="Rhea" id="RHEA:18029"/>
        <dbReference type="ChEBI" id="CHEBI:15378"/>
        <dbReference type="ChEBI" id="CHEBI:17544"/>
        <dbReference type="ChEBI" id="CHEBI:28938"/>
        <dbReference type="ChEBI" id="CHEBI:30616"/>
        <dbReference type="ChEBI" id="CHEBI:43474"/>
        <dbReference type="ChEBI" id="CHEBI:58228"/>
        <dbReference type="ChEBI" id="CHEBI:456216"/>
        <dbReference type="EC" id="6.3.4.16"/>
    </reaction>
</comment>
<dbReference type="Gene3D" id="3.30.470.20">
    <property type="entry name" value="ATP-grasp fold, B domain"/>
    <property type="match status" value="2"/>
</dbReference>
<name>A0A0U2YLN0_9BACL</name>
<comment type="catalytic activity">
    <reaction evidence="15">
        <text>hydrogencarbonate + L-glutamine + 2 ATP + H2O = carbamoyl phosphate + L-glutamate + 2 ADP + phosphate + 2 H(+)</text>
        <dbReference type="Rhea" id="RHEA:18633"/>
        <dbReference type="ChEBI" id="CHEBI:15377"/>
        <dbReference type="ChEBI" id="CHEBI:15378"/>
        <dbReference type="ChEBI" id="CHEBI:17544"/>
        <dbReference type="ChEBI" id="CHEBI:29985"/>
        <dbReference type="ChEBI" id="CHEBI:30616"/>
        <dbReference type="ChEBI" id="CHEBI:43474"/>
        <dbReference type="ChEBI" id="CHEBI:58228"/>
        <dbReference type="ChEBI" id="CHEBI:58359"/>
        <dbReference type="ChEBI" id="CHEBI:456216"/>
        <dbReference type="EC" id="6.3.5.5"/>
    </reaction>
</comment>
<dbReference type="Pfam" id="PF02787">
    <property type="entry name" value="CPSase_L_D3"/>
    <property type="match status" value="1"/>
</dbReference>
<dbReference type="GO" id="GO:0006541">
    <property type="term" value="P:glutamine metabolic process"/>
    <property type="evidence" value="ECO:0007669"/>
    <property type="project" value="TreeGrafter"/>
</dbReference>
<dbReference type="InterPro" id="IPR005480">
    <property type="entry name" value="CPSase_lsu_oligo"/>
</dbReference>
<dbReference type="InterPro" id="IPR011761">
    <property type="entry name" value="ATP-grasp"/>
</dbReference>
<evidence type="ECO:0000256" key="6">
    <source>
        <dbReference type="ARBA" id="ARBA00022605"/>
    </source>
</evidence>
<comment type="cofactor">
    <cofactor evidence="1">
        <name>Mn(2+)</name>
        <dbReference type="ChEBI" id="CHEBI:29035"/>
    </cofactor>
</comment>
<evidence type="ECO:0000256" key="3">
    <source>
        <dbReference type="ARBA" id="ARBA00009799"/>
    </source>
</evidence>
<evidence type="ECO:0000256" key="2">
    <source>
        <dbReference type="ARBA" id="ARBA00005077"/>
    </source>
</evidence>
<keyword evidence="5" id="KW-0436">Ligase</keyword>
<sequence>MPKLDSIEKVLVIGSGAIVIGQAAEFDYSGTQACLALKEEGIEVVLINNNPATIMTDESVSDKVYFEPMTLESATNIIEKERPDGLLATVGGQTGLNLAMALADAGILEQYGVELLGTDMTAIKKAEDRDQFRSLMKQLGEPVPDSDIIYSLDGALAFAQRTGYPVIVRPAYTLGGFGGGIASDEATYIKLVTQGLSASPIKQCLVETSIAGYKEIEYEVMRDAAGTCITVCNMENLDPVGVHTGDSIVVAPSQTLNDPDFHMLRTSCINIIEALGIIGACNVQFALHPETSDYFLIEVNPRVSRSSALASKATGYPIAKIAAKLAIGYTLDELKNPVTGTTYASFEPALDYVALKIPRWPFDQFPLADRTLGTQMKATGEVMAIERRMEAAMQKALRSLELPIDGFRLPAISSLPTGDLLELAMKPDDRRLFVLFELLIRGETTDELHAITGITPYFLYVLSNIVTEWQDLKSISWNSVTADRLLQAKKLGFSDQQMADIWNVPAAEIWGQRRSYKIAPAYRMIDTCAAEFRSNTNYFYSTWDNAADVDRSNDAKKVAVVGSGPIRIGQGIEFDYCCVHSVMAAQKLGYEAVMINNNPETVSTDYEVADALYFEPITAEDVLNVLEFEGIHQVILQFGGQTSLNLAKALEEAGITVLGSSVDLLDQMEDRDRFYAFLESIGLPTIPGTTANAPEEVLPAAEKLGFPVLLRPSYVIGGRGMIVLHDQAELDAWLAGADKAFPVLVDHFVTGKEAEADILTDGDNVWVSAIFEHLEGTGVHSGDSIASTPPVTLTDVQQQKLIDTAKHIARQLDYTGLFNIQFVYEEDQLFVMEINPRASRTAPISSKVTDVPLVQHATALLLGMPYDELGIEDMYNGQPDFTVKAPVFSHIKLPGLSPILSPEMMSTGEVIGTAKLFEDALEKALTGASVQLAKLASGSTLFAAQDSADYEQLNSWRAQGFTIVTEDQLSFNEWLTSKDAAAYIDFSETPDTGRMAQAAIHRLHAWSRPETAAAYAASHKNQSERLKGVLAQ</sequence>
<dbReference type="GO" id="GO:0005524">
    <property type="term" value="F:ATP binding"/>
    <property type="evidence" value="ECO:0007669"/>
    <property type="project" value="UniProtKB-UniRule"/>
</dbReference>
<dbReference type="GO" id="GO:0004088">
    <property type="term" value="F:carbamoyl-phosphate synthase (glutamine-hydrolyzing) activity"/>
    <property type="evidence" value="ECO:0007669"/>
    <property type="project" value="UniProtKB-EC"/>
</dbReference>
<dbReference type="Gene3D" id="3.40.50.20">
    <property type="match status" value="2"/>
</dbReference>
<organism evidence="18 19">
    <name type="scientific">Planococcus rifietoensis</name>
    <dbReference type="NCBI Taxonomy" id="200991"/>
    <lineage>
        <taxon>Bacteria</taxon>
        <taxon>Bacillati</taxon>
        <taxon>Bacillota</taxon>
        <taxon>Bacilli</taxon>
        <taxon>Bacillales</taxon>
        <taxon>Caryophanaceae</taxon>
        <taxon>Planococcus</taxon>
    </lineage>
</organism>
<keyword evidence="13" id="KW-0464">Manganese</keyword>
<evidence type="ECO:0000256" key="9">
    <source>
        <dbReference type="ARBA" id="ARBA00022741"/>
    </source>
</evidence>
<reference evidence="18" key="1">
    <citation type="submission" date="2016-01" db="EMBL/GenBank/DDBJ databases">
        <title>Complete genome of Planococcus rifietoensis type strain M8.</title>
        <authorList>
            <person name="See-Too W.S."/>
        </authorList>
    </citation>
    <scope>NUCLEOTIDE SEQUENCE [LARGE SCALE GENOMIC DNA]</scope>
    <source>
        <strain evidence="18">M8</strain>
    </source>
</reference>
<evidence type="ECO:0000313" key="18">
    <source>
        <dbReference type="EMBL" id="ALS75514.1"/>
    </source>
</evidence>
<dbReference type="GO" id="GO:0005737">
    <property type="term" value="C:cytoplasm"/>
    <property type="evidence" value="ECO:0007669"/>
    <property type="project" value="TreeGrafter"/>
</dbReference>
<keyword evidence="6" id="KW-0028">Amino-acid biosynthesis</keyword>
<dbReference type="InterPro" id="IPR005479">
    <property type="entry name" value="CPAse_ATP-bd"/>
</dbReference>
<dbReference type="GO" id="GO:0046872">
    <property type="term" value="F:metal ion binding"/>
    <property type="evidence" value="ECO:0007669"/>
    <property type="project" value="UniProtKB-KW"/>
</dbReference>
<keyword evidence="4" id="KW-0055">Arginine biosynthesis</keyword>
<dbReference type="InterPro" id="IPR058047">
    <property type="entry name" value="CPSase_preATP-grasp"/>
</dbReference>
<comment type="pathway">
    <text evidence="2">Amino-acid biosynthesis; L-arginine biosynthesis; carbamoyl phosphate from bicarbonate: step 1/1.</text>
</comment>
<dbReference type="NCBIfam" id="TIGR01369">
    <property type="entry name" value="CPSaseII_lrg"/>
    <property type="match status" value="1"/>
</dbReference>
<dbReference type="GO" id="GO:0006526">
    <property type="term" value="P:L-arginine biosynthetic process"/>
    <property type="evidence" value="ECO:0007669"/>
    <property type="project" value="UniProtKB-KW"/>
</dbReference>
<evidence type="ECO:0000256" key="11">
    <source>
        <dbReference type="ARBA" id="ARBA00022842"/>
    </source>
</evidence>
<feature type="domain" description="ATP-grasp" evidence="17">
    <location>
        <begin position="133"/>
        <end position="327"/>
    </location>
</feature>
<dbReference type="AlphaFoldDB" id="A0A0U2YLN0"/>
<keyword evidence="7" id="KW-0479">Metal-binding</keyword>